<organism evidence="1 2">
    <name type="scientific">Enterococcus pallens ATCC BAA-351</name>
    <dbReference type="NCBI Taxonomy" id="1158607"/>
    <lineage>
        <taxon>Bacteria</taxon>
        <taxon>Bacillati</taxon>
        <taxon>Bacillota</taxon>
        <taxon>Bacilli</taxon>
        <taxon>Lactobacillales</taxon>
        <taxon>Enterococcaceae</taxon>
        <taxon>Enterococcus</taxon>
    </lineage>
</organism>
<evidence type="ECO:0000313" key="1">
    <source>
        <dbReference type="EMBL" id="EOH90313.1"/>
    </source>
</evidence>
<protein>
    <recommendedName>
        <fullName evidence="3">DUF2716 domain-containing protein</fullName>
    </recommendedName>
</protein>
<name>R2Q4S3_9ENTE</name>
<dbReference type="Pfam" id="PF10898">
    <property type="entry name" value="DUF2716"/>
    <property type="match status" value="1"/>
</dbReference>
<dbReference type="STRING" id="160454.RV10_GL001020"/>
<dbReference type="EMBL" id="AJAQ01000036">
    <property type="protein sequence ID" value="EOH90313.1"/>
    <property type="molecule type" value="Genomic_DNA"/>
</dbReference>
<proteinExistence type="predicted"/>
<gene>
    <name evidence="1" type="ORF">UAU_04142</name>
</gene>
<dbReference type="AlphaFoldDB" id="R2Q4S3"/>
<dbReference type="Proteomes" id="UP000013782">
    <property type="component" value="Unassembled WGS sequence"/>
</dbReference>
<dbReference type="OrthoDB" id="80999at2"/>
<evidence type="ECO:0008006" key="3">
    <source>
        <dbReference type="Google" id="ProtNLM"/>
    </source>
</evidence>
<comment type="caution">
    <text evidence="1">The sequence shown here is derived from an EMBL/GenBank/DDBJ whole genome shotgun (WGS) entry which is preliminary data.</text>
</comment>
<evidence type="ECO:0000313" key="2">
    <source>
        <dbReference type="Proteomes" id="UP000013782"/>
    </source>
</evidence>
<dbReference type="RefSeq" id="WP_010759087.1">
    <property type="nucleotide sequence ID" value="NZ_ASWD01000005.1"/>
</dbReference>
<accession>R2Q4S3</accession>
<sequence length="187" mass="22586">MKNQQEWDILSDQIADELWEIVYQRFSFDPDYDAKDSRYTLTEPYDLYSCEGVFAIADSDPNWRKTIQNIFCTCLKDQEYMYVLDWQHTCYKYFPQVKTRKAKPTFIEDKNYSHGGYYAYFPEFYPDGDYFLFFSKDLSWGYLTDPWRKEIFVYGEQLRKEIQKKAQYLGLVLIEASEGNMDEKENI</sequence>
<dbReference type="InterPro" id="IPR020323">
    <property type="entry name" value="DUF2716"/>
</dbReference>
<keyword evidence="2" id="KW-1185">Reference proteome</keyword>
<reference evidence="1 2" key="1">
    <citation type="submission" date="2013-02" db="EMBL/GenBank/DDBJ databases">
        <title>The Genome Sequence of Enterococcus pallens BAA-351.</title>
        <authorList>
            <consortium name="The Broad Institute Genome Sequencing Platform"/>
            <consortium name="The Broad Institute Genome Sequencing Center for Infectious Disease"/>
            <person name="Earl A.M."/>
            <person name="Gilmore M.S."/>
            <person name="Lebreton F."/>
            <person name="Walker B."/>
            <person name="Young S.K."/>
            <person name="Zeng Q."/>
            <person name="Gargeya S."/>
            <person name="Fitzgerald M."/>
            <person name="Haas B."/>
            <person name="Abouelleil A."/>
            <person name="Alvarado L."/>
            <person name="Arachchi H.M."/>
            <person name="Berlin A.M."/>
            <person name="Chapman S.B."/>
            <person name="Dewar J."/>
            <person name="Goldberg J."/>
            <person name="Griggs A."/>
            <person name="Gujja S."/>
            <person name="Hansen M."/>
            <person name="Howarth C."/>
            <person name="Imamovic A."/>
            <person name="Larimer J."/>
            <person name="McCowan C."/>
            <person name="Murphy C."/>
            <person name="Neiman D."/>
            <person name="Pearson M."/>
            <person name="Priest M."/>
            <person name="Roberts A."/>
            <person name="Saif S."/>
            <person name="Shea T."/>
            <person name="Sisk P."/>
            <person name="Sykes S."/>
            <person name="Wortman J."/>
            <person name="Nusbaum C."/>
            <person name="Birren B."/>
        </authorList>
    </citation>
    <scope>NUCLEOTIDE SEQUENCE [LARGE SCALE GENOMIC DNA]</scope>
    <source>
        <strain evidence="1 2">ATCC BAA-351</strain>
    </source>
</reference>
<dbReference type="HOGENOM" id="CLU_137765_0_0_9"/>
<dbReference type="PATRIC" id="fig|1158607.3.peg.4123"/>
<dbReference type="eggNOG" id="ENOG5032U73">
    <property type="taxonomic scope" value="Bacteria"/>
</dbReference>